<dbReference type="GO" id="GO:0006355">
    <property type="term" value="P:regulation of DNA-templated transcription"/>
    <property type="evidence" value="ECO:0007669"/>
    <property type="project" value="InterPro"/>
</dbReference>
<dbReference type="InterPro" id="IPR040221">
    <property type="entry name" value="CDCA7/CDA7L"/>
</dbReference>
<evidence type="ECO:0000256" key="8">
    <source>
        <dbReference type="ARBA" id="ARBA00023163"/>
    </source>
</evidence>
<feature type="compositionally biased region" description="Polar residues" evidence="10">
    <location>
        <begin position="183"/>
        <end position="193"/>
    </location>
</feature>
<feature type="compositionally biased region" description="Polar residues" evidence="10">
    <location>
        <begin position="142"/>
        <end position="154"/>
    </location>
</feature>
<dbReference type="InterPro" id="IPR018866">
    <property type="entry name" value="Znf-4CXXC_R1"/>
</dbReference>
<evidence type="ECO:0000256" key="4">
    <source>
        <dbReference type="ARBA" id="ARBA00022499"/>
    </source>
</evidence>
<dbReference type="Proteomes" id="UP001054252">
    <property type="component" value="Unassembled WGS sequence"/>
</dbReference>
<name>A0AAV5JZ10_9ROSI</name>
<evidence type="ECO:0000256" key="5">
    <source>
        <dbReference type="ARBA" id="ARBA00022553"/>
    </source>
</evidence>
<evidence type="ECO:0000256" key="10">
    <source>
        <dbReference type="SAM" id="MobiDB-lite"/>
    </source>
</evidence>
<evidence type="ECO:0000259" key="11">
    <source>
        <dbReference type="PROSITE" id="PS50827"/>
    </source>
</evidence>
<keyword evidence="4" id="KW-1017">Isopeptide bond</keyword>
<keyword evidence="7" id="KW-0805">Transcription regulation</keyword>
<dbReference type="Pfam" id="PF10497">
    <property type="entry name" value="zf-4CXXC_R1"/>
    <property type="match status" value="1"/>
</dbReference>
<keyword evidence="6" id="KW-0832">Ubl conjugation</keyword>
<keyword evidence="13" id="KW-1185">Reference proteome</keyword>
<feature type="compositionally biased region" description="Basic and acidic residues" evidence="10">
    <location>
        <begin position="257"/>
        <end position="270"/>
    </location>
</feature>
<evidence type="ECO:0000256" key="3">
    <source>
        <dbReference type="ARBA" id="ARBA00022490"/>
    </source>
</evidence>
<evidence type="ECO:0000313" key="12">
    <source>
        <dbReference type="EMBL" id="GKV16832.1"/>
    </source>
</evidence>
<proteinExistence type="predicted"/>
<feature type="compositionally biased region" description="Basic and acidic residues" evidence="10">
    <location>
        <begin position="203"/>
        <end position="216"/>
    </location>
</feature>
<organism evidence="12 13">
    <name type="scientific">Rubroshorea leprosula</name>
    <dbReference type="NCBI Taxonomy" id="152421"/>
    <lineage>
        <taxon>Eukaryota</taxon>
        <taxon>Viridiplantae</taxon>
        <taxon>Streptophyta</taxon>
        <taxon>Embryophyta</taxon>
        <taxon>Tracheophyta</taxon>
        <taxon>Spermatophyta</taxon>
        <taxon>Magnoliopsida</taxon>
        <taxon>eudicotyledons</taxon>
        <taxon>Gunneridae</taxon>
        <taxon>Pentapetalae</taxon>
        <taxon>rosids</taxon>
        <taxon>malvids</taxon>
        <taxon>Malvales</taxon>
        <taxon>Dipterocarpaceae</taxon>
        <taxon>Rubroshorea</taxon>
    </lineage>
</organism>
<keyword evidence="5" id="KW-0597">Phosphoprotein</keyword>
<dbReference type="GO" id="GO:0005737">
    <property type="term" value="C:cytoplasm"/>
    <property type="evidence" value="ECO:0007669"/>
    <property type="project" value="UniProtKB-SubCell"/>
</dbReference>
<evidence type="ECO:0000256" key="1">
    <source>
        <dbReference type="ARBA" id="ARBA00004123"/>
    </source>
</evidence>
<dbReference type="AlphaFoldDB" id="A0AAV5JZ10"/>
<feature type="compositionally biased region" description="Polar residues" evidence="10">
    <location>
        <begin position="272"/>
        <end position="281"/>
    </location>
</feature>
<dbReference type="SMART" id="SM00571">
    <property type="entry name" value="DDT"/>
    <property type="match status" value="1"/>
</dbReference>
<dbReference type="InterPro" id="IPR018501">
    <property type="entry name" value="DDT_dom"/>
</dbReference>
<sequence length="667" mass="74167">MAVASNSASQNVVSSQETKRTKCPGVRLVGGRIYDSENGKTCHQCRQKTRDFSASCKNLKRDKQCTIKYCHKCLLNRYGEKAEEVELLDDWKCPKCRGNCNCSFCMKKRGHKPTGMLVQKAKATGFSSVSEMLQVKGPENLHGTTIKDTISQKKQAPLTKEYVVSSPVKPGKENSLNAGCDSEFNSQNLTPNSNEKKSKKVKREGLKELSNRKKDYGTSLRESSPKRAKTSVETSKNEVKGNSKALVRNSVTMRCSSTEESKGQKGKKEGVSNVTKNSEGISTKGEPAICDAHLENTNLNPGVSNGVENDNAGAKVKAAVEFSKVKKCDMDLEEKYLVDIQLPQGTSLVTVAGIDLLPKDVGHVLQFLEFCAAFAEVLDIRKGQAESVIREIIRGRSRRQLPYSSIGQIHIQLLSLIQKDMGTKFPSLSTGGKDSWFQALGQCVSESQCALEEFPSNIFDKGVDAYNLLDSSKKLKLLNFLCDEVLSTRTLRSWMEDQNSKFGDRKKEAKEKVLLAKDKEKQLKKKMQDKLAEAIIAKNGAPLSISEHDAIVAKIKREVAQAHREMLEAEGMLPKKRERADAVRTEPILLGVNGHAFWKLRGYTGELDILLQDLGTWDAVVTDDKWFGYGVVQKQEVEKYISTLRTKRLRIQKVLHKLPFASSETSS</sequence>
<keyword evidence="8" id="KW-0804">Transcription</keyword>
<evidence type="ECO:0000256" key="7">
    <source>
        <dbReference type="ARBA" id="ARBA00023015"/>
    </source>
</evidence>
<feature type="domain" description="DDT" evidence="11">
    <location>
        <begin position="358"/>
        <end position="423"/>
    </location>
</feature>
<keyword evidence="9" id="KW-0539">Nucleus</keyword>
<evidence type="ECO:0000256" key="9">
    <source>
        <dbReference type="ARBA" id="ARBA00023242"/>
    </source>
</evidence>
<feature type="region of interest" description="Disordered" evidence="10">
    <location>
        <begin position="139"/>
        <end position="282"/>
    </location>
</feature>
<evidence type="ECO:0000256" key="2">
    <source>
        <dbReference type="ARBA" id="ARBA00004496"/>
    </source>
</evidence>
<dbReference type="PROSITE" id="PS50827">
    <property type="entry name" value="DDT"/>
    <property type="match status" value="1"/>
</dbReference>
<dbReference type="PANTHER" id="PTHR31169">
    <property type="entry name" value="OS05G0300700 PROTEIN"/>
    <property type="match status" value="1"/>
</dbReference>
<evidence type="ECO:0000313" key="13">
    <source>
        <dbReference type="Proteomes" id="UP001054252"/>
    </source>
</evidence>
<reference evidence="12 13" key="1">
    <citation type="journal article" date="2021" name="Commun. Biol.">
        <title>The genome of Shorea leprosula (Dipterocarpaceae) highlights the ecological relevance of drought in aseasonal tropical rainforests.</title>
        <authorList>
            <person name="Ng K.K.S."/>
            <person name="Kobayashi M.J."/>
            <person name="Fawcett J.A."/>
            <person name="Hatakeyama M."/>
            <person name="Paape T."/>
            <person name="Ng C.H."/>
            <person name="Ang C.C."/>
            <person name="Tnah L.H."/>
            <person name="Lee C.T."/>
            <person name="Nishiyama T."/>
            <person name="Sese J."/>
            <person name="O'Brien M.J."/>
            <person name="Copetti D."/>
            <person name="Mohd Noor M.I."/>
            <person name="Ong R.C."/>
            <person name="Putra M."/>
            <person name="Sireger I.Z."/>
            <person name="Indrioko S."/>
            <person name="Kosugi Y."/>
            <person name="Izuno A."/>
            <person name="Isagi Y."/>
            <person name="Lee S.L."/>
            <person name="Shimizu K.K."/>
        </authorList>
    </citation>
    <scope>NUCLEOTIDE SEQUENCE [LARGE SCALE GENOMIC DNA]</scope>
    <source>
        <tissue evidence="12">Leaf</tissue>
    </source>
</reference>
<comment type="subcellular location">
    <subcellularLocation>
        <location evidence="2">Cytoplasm</location>
    </subcellularLocation>
    <subcellularLocation>
        <location evidence="1">Nucleus</location>
    </subcellularLocation>
</comment>
<comment type="caution">
    <text evidence="12">The sequence shown here is derived from an EMBL/GenBank/DDBJ whole genome shotgun (WGS) entry which is preliminary data.</text>
</comment>
<keyword evidence="3" id="KW-0963">Cytoplasm</keyword>
<evidence type="ECO:0000256" key="6">
    <source>
        <dbReference type="ARBA" id="ARBA00022843"/>
    </source>
</evidence>
<protein>
    <recommendedName>
        <fullName evidence="11">DDT domain-containing protein</fullName>
    </recommendedName>
</protein>
<dbReference type="PANTHER" id="PTHR31169:SF8">
    <property type="entry name" value="ZINC-FINGER DOMAIN OF MONOAMINE-OXIDASE A REPRESSOR R1 PROTEIN"/>
    <property type="match status" value="1"/>
</dbReference>
<dbReference type="EMBL" id="BPVZ01000046">
    <property type="protein sequence ID" value="GKV16832.1"/>
    <property type="molecule type" value="Genomic_DNA"/>
</dbReference>
<dbReference type="GO" id="GO:0005634">
    <property type="term" value="C:nucleus"/>
    <property type="evidence" value="ECO:0007669"/>
    <property type="project" value="UniProtKB-SubCell"/>
</dbReference>
<accession>A0AAV5JZ10</accession>
<gene>
    <name evidence="12" type="ORF">SLEP1_g27409</name>
</gene>